<gene>
    <name evidence="1" type="ORF">CVS27_16795</name>
</gene>
<dbReference type="AlphaFoldDB" id="A0A2S3ZT34"/>
<dbReference type="EMBL" id="PPXC01000016">
    <property type="protein sequence ID" value="POH72152.1"/>
    <property type="molecule type" value="Genomic_DNA"/>
</dbReference>
<dbReference type="RefSeq" id="WP_103467004.1">
    <property type="nucleotide sequence ID" value="NZ_PPXC01000016.1"/>
</dbReference>
<evidence type="ECO:0000313" key="2">
    <source>
        <dbReference type="Proteomes" id="UP000237061"/>
    </source>
</evidence>
<accession>A0A2S3ZT34</accession>
<organism evidence="1 2">
    <name type="scientific">Arthrobacter glacialis</name>
    <dbReference type="NCBI Taxonomy" id="1664"/>
    <lineage>
        <taxon>Bacteria</taxon>
        <taxon>Bacillati</taxon>
        <taxon>Actinomycetota</taxon>
        <taxon>Actinomycetes</taxon>
        <taxon>Micrococcales</taxon>
        <taxon>Micrococcaceae</taxon>
        <taxon>Arthrobacter</taxon>
    </lineage>
</organism>
<sequence>MNMHGRHAMEMMRNHDRRSFSEIEDPETYFSNLGIQIQEQIEIEMDSLIQHDTQGRSTLEIIGERNMARVSARGMVYQEMIYRFLPMDEDLDEMEDSTPLPEERFS</sequence>
<reference evidence="1 2" key="1">
    <citation type="submission" date="2018-01" db="EMBL/GenBank/DDBJ databases">
        <title>Arthrobacter sp. nov., from glaciers in China.</title>
        <authorList>
            <person name="Liu Q."/>
            <person name="Xin Y.-H."/>
        </authorList>
    </citation>
    <scope>NUCLEOTIDE SEQUENCE [LARGE SCALE GENOMIC DNA]</scope>
    <source>
        <strain evidence="1 2">HLT2-12-2</strain>
    </source>
</reference>
<protein>
    <submittedName>
        <fullName evidence="1">Uncharacterized protein</fullName>
    </submittedName>
</protein>
<keyword evidence="2" id="KW-1185">Reference proteome</keyword>
<proteinExistence type="predicted"/>
<evidence type="ECO:0000313" key="1">
    <source>
        <dbReference type="EMBL" id="POH72152.1"/>
    </source>
</evidence>
<name>A0A2S3ZT34_ARTGL</name>
<dbReference type="Proteomes" id="UP000237061">
    <property type="component" value="Unassembled WGS sequence"/>
</dbReference>
<comment type="caution">
    <text evidence="1">The sequence shown here is derived from an EMBL/GenBank/DDBJ whole genome shotgun (WGS) entry which is preliminary data.</text>
</comment>